<name>E3NP12_CAERE</name>
<protein>
    <submittedName>
        <fullName evidence="2">Uncharacterized protein</fullName>
    </submittedName>
</protein>
<feature type="transmembrane region" description="Helical" evidence="1">
    <location>
        <begin position="437"/>
        <end position="462"/>
    </location>
</feature>
<feature type="transmembrane region" description="Helical" evidence="1">
    <location>
        <begin position="6"/>
        <end position="26"/>
    </location>
</feature>
<dbReference type="eggNOG" id="ENOG502TJT6">
    <property type="taxonomic scope" value="Eukaryota"/>
</dbReference>
<keyword evidence="1" id="KW-0472">Membrane</keyword>
<dbReference type="EMBL" id="DS269293">
    <property type="protein sequence ID" value="EFP12015.1"/>
    <property type="molecule type" value="Genomic_DNA"/>
</dbReference>
<dbReference type="Proteomes" id="UP000008281">
    <property type="component" value="Unassembled WGS sequence"/>
</dbReference>
<feature type="transmembrane region" description="Helical" evidence="1">
    <location>
        <begin position="83"/>
        <end position="106"/>
    </location>
</feature>
<evidence type="ECO:0000256" key="1">
    <source>
        <dbReference type="SAM" id="Phobius"/>
    </source>
</evidence>
<keyword evidence="1" id="KW-1133">Transmembrane helix</keyword>
<keyword evidence="3" id="KW-1185">Reference proteome</keyword>
<proteinExistence type="predicted"/>
<dbReference type="AlphaFoldDB" id="E3NP12"/>
<accession>E3NP12</accession>
<dbReference type="HOGENOM" id="CLU_580357_0_0_1"/>
<dbReference type="OrthoDB" id="5905777at2759"/>
<sequence>MKLSNIIVLILVFPIVLAILTSDLGYGYVEDENESRDTCDVFDITMNFDGTHSLLNLLRSQCSANGRLSKMSGAIKRRNKKGIALAVVAIVAGATAVGVPLIAVLAGGENEFKKEEKILHNITELINSNSHNTQDVILAMEGQIQFANYGTIVNSIFSTGDIQRVAAFFKINLTEIVRNMGFDETVGLEAAHKLTHTFLCGKNPQEFQLQICGSENPTRRFGEVKEVAPVGNFIHGGSMFAFYELPKYVIYTNEGPISAAYCEPFGMNFGCHMAKGKCGFATYRKCPVSQRHTPDGIFVVELGDATVVSSTVDVSLRPYKLLNNSKFQHYSLYVNGSNTTYTDHRFPATGQLLIRAPHSTKVKIGSRVIQGRHDHFELREVHAAESIPHLTHEQLEIWVKNNEAIGKAFTELEKEELHNSIGFDWSWDSIKHWMQKWLATVMTVLLILAAGFLVGVVVYCYCVSRCQKKLFIPK</sequence>
<dbReference type="InParanoid" id="E3NP12"/>
<gene>
    <name evidence="2" type="ORF">CRE_25983</name>
</gene>
<evidence type="ECO:0000313" key="2">
    <source>
        <dbReference type="EMBL" id="EFP12015.1"/>
    </source>
</evidence>
<keyword evidence="1" id="KW-0812">Transmembrane</keyword>
<organism evidence="3">
    <name type="scientific">Caenorhabditis remanei</name>
    <name type="common">Caenorhabditis vulgaris</name>
    <dbReference type="NCBI Taxonomy" id="31234"/>
    <lineage>
        <taxon>Eukaryota</taxon>
        <taxon>Metazoa</taxon>
        <taxon>Ecdysozoa</taxon>
        <taxon>Nematoda</taxon>
        <taxon>Chromadorea</taxon>
        <taxon>Rhabditida</taxon>
        <taxon>Rhabditina</taxon>
        <taxon>Rhabditomorpha</taxon>
        <taxon>Rhabditoidea</taxon>
        <taxon>Rhabditidae</taxon>
        <taxon>Peloderinae</taxon>
        <taxon>Caenorhabditis</taxon>
    </lineage>
</organism>
<evidence type="ECO:0000313" key="3">
    <source>
        <dbReference type="Proteomes" id="UP000008281"/>
    </source>
</evidence>
<reference evidence="2" key="1">
    <citation type="submission" date="2007-07" db="EMBL/GenBank/DDBJ databases">
        <title>PCAP assembly of the Caenorhabditis remanei genome.</title>
        <authorList>
            <consortium name="The Caenorhabditis remanei Sequencing Consortium"/>
            <person name="Wilson R.K."/>
        </authorList>
    </citation>
    <scope>NUCLEOTIDE SEQUENCE [LARGE SCALE GENOMIC DNA]</scope>
    <source>
        <strain evidence="2">PB4641</strain>
    </source>
</reference>